<dbReference type="AlphaFoldDB" id="A0A382QKE5"/>
<dbReference type="InterPro" id="IPR036397">
    <property type="entry name" value="RNaseH_sf"/>
</dbReference>
<sequence>MKIKIHQDDIPSSLKFGKSIAIDTEAMGLNHQRDRICLVQLSNGNGTCHLLKINSVTKKPKNLLKILKDKKILKIFHYARFDVGILNYTYDINMQNIYCTKIASKLVRTFTDKHGYKDLCLELLNKKILKTEQTSDWGAEKLTSSQQKYAATDVLYLHQLKKKLDKMLLRENRIKISQACFNFIEHRVSLD</sequence>
<dbReference type="PANTHER" id="PTHR43040:SF1">
    <property type="entry name" value="RIBONUCLEASE D"/>
    <property type="match status" value="1"/>
</dbReference>
<dbReference type="GO" id="GO:0008408">
    <property type="term" value="F:3'-5' exonuclease activity"/>
    <property type="evidence" value="ECO:0007669"/>
    <property type="project" value="InterPro"/>
</dbReference>
<feature type="non-terminal residue" evidence="2">
    <location>
        <position position="191"/>
    </location>
</feature>
<dbReference type="SMART" id="SM00474">
    <property type="entry name" value="35EXOc"/>
    <property type="match status" value="1"/>
</dbReference>
<dbReference type="EMBL" id="UINC01115123">
    <property type="protein sequence ID" value="SVC85916.1"/>
    <property type="molecule type" value="Genomic_DNA"/>
</dbReference>
<feature type="domain" description="3'-5' exonuclease" evidence="1">
    <location>
        <begin position="1"/>
        <end position="169"/>
    </location>
</feature>
<dbReference type="InterPro" id="IPR012337">
    <property type="entry name" value="RNaseH-like_sf"/>
</dbReference>
<dbReference type="Gene3D" id="3.30.420.10">
    <property type="entry name" value="Ribonuclease H-like superfamily/Ribonuclease H"/>
    <property type="match status" value="1"/>
</dbReference>
<gene>
    <name evidence="2" type="ORF">METZ01_LOCUS338770</name>
</gene>
<accession>A0A382QKE5</accession>
<dbReference type="SUPFAM" id="SSF53098">
    <property type="entry name" value="Ribonuclease H-like"/>
    <property type="match status" value="1"/>
</dbReference>
<dbReference type="GO" id="GO:0006139">
    <property type="term" value="P:nucleobase-containing compound metabolic process"/>
    <property type="evidence" value="ECO:0007669"/>
    <property type="project" value="InterPro"/>
</dbReference>
<dbReference type="Pfam" id="PF01612">
    <property type="entry name" value="DNA_pol_A_exo1"/>
    <property type="match status" value="1"/>
</dbReference>
<name>A0A382QKE5_9ZZZZ</name>
<organism evidence="2">
    <name type="scientific">marine metagenome</name>
    <dbReference type="NCBI Taxonomy" id="408172"/>
    <lineage>
        <taxon>unclassified sequences</taxon>
        <taxon>metagenomes</taxon>
        <taxon>ecological metagenomes</taxon>
    </lineage>
</organism>
<dbReference type="InterPro" id="IPR002562">
    <property type="entry name" value="3'-5'_exonuclease_dom"/>
</dbReference>
<dbReference type="PANTHER" id="PTHR43040">
    <property type="entry name" value="RIBONUCLEASE D"/>
    <property type="match status" value="1"/>
</dbReference>
<evidence type="ECO:0000313" key="2">
    <source>
        <dbReference type="EMBL" id="SVC85916.1"/>
    </source>
</evidence>
<proteinExistence type="predicted"/>
<dbReference type="CDD" id="cd06142">
    <property type="entry name" value="RNaseD_exo"/>
    <property type="match status" value="1"/>
</dbReference>
<dbReference type="GO" id="GO:0003676">
    <property type="term" value="F:nucleic acid binding"/>
    <property type="evidence" value="ECO:0007669"/>
    <property type="project" value="InterPro"/>
</dbReference>
<reference evidence="2" key="1">
    <citation type="submission" date="2018-05" db="EMBL/GenBank/DDBJ databases">
        <authorList>
            <person name="Lanie J.A."/>
            <person name="Ng W.-L."/>
            <person name="Kazmierczak K.M."/>
            <person name="Andrzejewski T.M."/>
            <person name="Davidsen T.M."/>
            <person name="Wayne K.J."/>
            <person name="Tettelin H."/>
            <person name="Glass J.I."/>
            <person name="Rusch D."/>
            <person name="Podicherti R."/>
            <person name="Tsui H.-C.T."/>
            <person name="Winkler M.E."/>
        </authorList>
    </citation>
    <scope>NUCLEOTIDE SEQUENCE</scope>
</reference>
<evidence type="ECO:0000259" key="1">
    <source>
        <dbReference type="SMART" id="SM00474"/>
    </source>
</evidence>
<protein>
    <recommendedName>
        <fullName evidence="1">3'-5' exonuclease domain-containing protein</fullName>
    </recommendedName>
</protein>